<dbReference type="PANTHER" id="PTHR13420:SF7">
    <property type="entry name" value="UPF0235 PROTEIN C15ORF40"/>
    <property type="match status" value="1"/>
</dbReference>
<evidence type="ECO:0000313" key="3">
    <source>
        <dbReference type="EMBL" id="HEL65152.1"/>
    </source>
</evidence>
<comment type="similarity">
    <text evidence="1 2">Belongs to the UPF0235 family.</text>
</comment>
<dbReference type="PANTHER" id="PTHR13420">
    <property type="entry name" value="UPF0235 PROTEIN C15ORF40"/>
    <property type="match status" value="1"/>
</dbReference>
<dbReference type="NCBIfam" id="TIGR00251">
    <property type="entry name" value="DUF167 family protein"/>
    <property type="match status" value="1"/>
</dbReference>
<dbReference type="HAMAP" id="MF_00634">
    <property type="entry name" value="UPF0235"/>
    <property type="match status" value="1"/>
</dbReference>
<dbReference type="EMBL" id="DSMU01000032">
    <property type="protein sequence ID" value="HEL65152.1"/>
    <property type="molecule type" value="Genomic_DNA"/>
</dbReference>
<dbReference type="GO" id="GO:0005737">
    <property type="term" value="C:cytoplasm"/>
    <property type="evidence" value="ECO:0007669"/>
    <property type="project" value="TreeGrafter"/>
</dbReference>
<organism evidence="3">
    <name type="scientific">Ammonifex degensii</name>
    <dbReference type="NCBI Taxonomy" id="42838"/>
    <lineage>
        <taxon>Bacteria</taxon>
        <taxon>Bacillati</taxon>
        <taxon>Bacillota</taxon>
        <taxon>Clostridia</taxon>
        <taxon>Thermoanaerobacterales</taxon>
        <taxon>Thermoanaerobacteraceae</taxon>
        <taxon>Ammonifex</taxon>
    </lineage>
</organism>
<dbReference type="InterPro" id="IPR036591">
    <property type="entry name" value="YggU-like_sf"/>
</dbReference>
<proteinExistence type="inferred from homology"/>
<dbReference type="Gene3D" id="3.30.1200.10">
    <property type="entry name" value="YggU-like"/>
    <property type="match status" value="1"/>
</dbReference>
<dbReference type="InterPro" id="IPR003746">
    <property type="entry name" value="DUF167"/>
</dbReference>
<reference evidence="3" key="1">
    <citation type="journal article" date="2020" name="mSystems">
        <title>Genome- and Community-Level Interaction Insights into Carbon Utilization and Element Cycling Functions of Hydrothermarchaeota in Hydrothermal Sediment.</title>
        <authorList>
            <person name="Zhou Z."/>
            <person name="Liu Y."/>
            <person name="Xu W."/>
            <person name="Pan J."/>
            <person name="Luo Z.H."/>
            <person name="Li M."/>
        </authorList>
    </citation>
    <scope>NUCLEOTIDE SEQUENCE [LARGE SCALE GENOMIC DNA]</scope>
    <source>
        <strain evidence="3">SpSt-300</strain>
    </source>
</reference>
<accession>A0A7C2HZM9</accession>
<comment type="caution">
    <text evidence="3">The sequence shown here is derived from an EMBL/GenBank/DDBJ whole genome shotgun (WGS) entry which is preliminary data.</text>
</comment>
<dbReference type="SUPFAM" id="SSF69786">
    <property type="entry name" value="YggU-like"/>
    <property type="match status" value="1"/>
</dbReference>
<name>A0A7C2HZM9_9THEO</name>
<dbReference type="Pfam" id="PF02594">
    <property type="entry name" value="DUF167"/>
    <property type="match status" value="1"/>
</dbReference>
<dbReference type="SMART" id="SM01152">
    <property type="entry name" value="DUF167"/>
    <property type="match status" value="1"/>
</dbReference>
<evidence type="ECO:0000256" key="1">
    <source>
        <dbReference type="ARBA" id="ARBA00010364"/>
    </source>
</evidence>
<evidence type="ECO:0000256" key="2">
    <source>
        <dbReference type="HAMAP-Rule" id="MF_00634"/>
    </source>
</evidence>
<sequence>MFREDKGGAVFRVRVVPRAATNGISSFADGALRVRLTAPPVEGRANRALLEYLGEVFGVPVRRLAILRGEGSREKVIRVEGLRAAEAAESVGRFLIR</sequence>
<dbReference type="AlphaFoldDB" id="A0A7C2HZM9"/>
<protein>
    <recommendedName>
        <fullName evidence="2">UPF0235 protein ENQ34_00510</fullName>
    </recommendedName>
</protein>
<gene>
    <name evidence="3" type="ORF">ENQ34_00510</name>
</gene>